<dbReference type="GO" id="GO:0003677">
    <property type="term" value="F:DNA binding"/>
    <property type="evidence" value="ECO:0007669"/>
    <property type="project" value="InterPro"/>
</dbReference>
<evidence type="ECO:0000259" key="1">
    <source>
        <dbReference type="PROSITE" id="PS50943"/>
    </source>
</evidence>
<protein>
    <submittedName>
        <fullName evidence="2">XRE family transcriptional regulator</fullName>
    </submittedName>
</protein>
<gene>
    <name evidence="2" type="ORF">CT122_10160</name>
</gene>
<evidence type="ECO:0000313" key="3">
    <source>
        <dbReference type="Proteomes" id="UP000230024"/>
    </source>
</evidence>
<feature type="domain" description="HTH cro/C1-type" evidence="1">
    <location>
        <begin position="9"/>
        <end position="55"/>
    </location>
</feature>
<dbReference type="CDD" id="cd00093">
    <property type="entry name" value="HTH_XRE"/>
    <property type="match status" value="1"/>
</dbReference>
<dbReference type="AlphaFoldDB" id="A0AAU8XF49"/>
<dbReference type="InterPro" id="IPR001387">
    <property type="entry name" value="Cro/C1-type_HTH"/>
</dbReference>
<dbReference type="SUPFAM" id="SSF47413">
    <property type="entry name" value="lambda repressor-like DNA-binding domains"/>
    <property type="match status" value="1"/>
</dbReference>
<dbReference type="InterPro" id="IPR010982">
    <property type="entry name" value="Lambda_DNA-bd_dom_sf"/>
</dbReference>
<dbReference type="Proteomes" id="UP000230024">
    <property type="component" value="Chromosome"/>
</dbReference>
<dbReference type="SMART" id="SM00530">
    <property type="entry name" value="HTH_XRE"/>
    <property type="match status" value="1"/>
</dbReference>
<evidence type="ECO:0000313" key="2">
    <source>
        <dbReference type="EMBL" id="ATV17190.1"/>
    </source>
</evidence>
<sequence>MQGKALATGMTQEEFADRCGFARTYMSRIETGGANPSLDAINTLAVALNSDLGKV</sequence>
<accession>A0AAU8XF49</accession>
<dbReference type="Gene3D" id="1.10.260.40">
    <property type="entry name" value="lambda repressor-like DNA-binding domains"/>
    <property type="match status" value="1"/>
</dbReference>
<dbReference type="Pfam" id="PF01381">
    <property type="entry name" value="HTH_3"/>
    <property type="match status" value="1"/>
</dbReference>
<dbReference type="PROSITE" id="PS50943">
    <property type="entry name" value="HTH_CROC1"/>
    <property type="match status" value="1"/>
</dbReference>
<reference evidence="2 3" key="1">
    <citation type="submission" date="2017-11" db="EMBL/GenBank/DDBJ databases">
        <title>Complete DNA Sequence of Pseudomonas syringae pv. actinidiae, biovar 5 (Psa5).</title>
        <authorList>
            <person name="Butler M."/>
            <person name="Taiaroa G."/>
            <person name="Sumpter N."/>
            <person name="Poulter R."/>
        </authorList>
    </citation>
    <scope>NUCLEOTIDE SEQUENCE [LARGE SCALE GENOMIC DNA]</scope>
    <source>
        <strain evidence="2 3">MAFF212063</strain>
    </source>
</reference>
<proteinExistence type="predicted"/>
<dbReference type="EMBL" id="CP024712">
    <property type="protein sequence ID" value="ATV17190.1"/>
    <property type="molecule type" value="Genomic_DNA"/>
</dbReference>
<organism evidence="2 3">
    <name type="scientific">Pseudomonas syringae pv. actinidiae</name>
    <dbReference type="NCBI Taxonomy" id="103796"/>
    <lineage>
        <taxon>Bacteria</taxon>
        <taxon>Pseudomonadati</taxon>
        <taxon>Pseudomonadota</taxon>
        <taxon>Gammaproteobacteria</taxon>
        <taxon>Pseudomonadales</taxon>
        <taxon>Pseudomonadaceae</taxon>
        <taxon>Pseudomonas</taxon>
        <taxon>Pseudomonas syringae</taxon>
    </lineage>
</organism>
<name>A0AAU8XF49_PSESF</name>